<evidence type="ECO:0000313" key="1">
    <source>
        <dbReference type="EMBL" id="KAK0383807.1"/>
    </source>
</evidence>
<dbReference type="Proteomes" id="UP001175261">
    <property type="component" value="Unassembled WGS sequence"/>
</dbReference>
<dbReference type="AlphaFoldDB" id="A0AA39L4G4"/>
<evidence type="ECO:0008006" key="3">
    <source>
        <dbReference type="Google" id="ProtNLM"/>
    </source>
</evidence>
<organism evidence="1 2">
    <name type="scientific">Sarocladium strictum</name>
    <name type="common">Black bundle disease fungus</name>
    <name type="synonym">Acremonium strictum</name>
    <dbReference type="NCBI Taxonomy" id="5046"/>
    <lineage>
        <taxon>Eukaryota</taxon>
        <taxon>Fungi</taxon>
        <taxon>Dikarya</taxon>
        <taxon>Ascomycota</taxon>
        <taxon>Pezizomycotina</taxon>
        <taxon>Sordariomycetes</taxon>
        <taxon>Hypocreomycetidae</taxon>
        <taxon>Hypocreales</taxon>
        <taxon>Sarocladiaceae</taxon>
        <taxon>Sarocladium</taxon>
    </lineage>
</organism>
<dbReference type="EMBL" id="JAPDFR010000009">
    <property type="protein sequence ID" value="KAK0383807.1"/>
    <property type="molecule type" value="Genomic_DNA"/>
</dbReference>
<protein>
    <recommendedName>
        <fullName evidence="3">Capsule polysaccharide biosynthesis protein</fullName>
    </recommendedName>
</protein>
<proteinExistence type="predicted"/>
<keyword evidence="2" id="KW-1185">Reference proteome</keyword>
<evidence type="ECO:0000313" key="2">
    <source>
        <dbReference type="Proteomes" id="UP001175261"/>
    </source>
</evidence>
<comment type="caution">
    <text evidence="1">The sequence shown here is derived from an EMBL/GenBank/DDBJ whole genome shotgun (WGS) entry which is preliminary data.</text>
</comment>
<sequence length="412" mass="46401">MEVNYDELMPEGVYRIPDHLLDLRPDNEIDHDLLHPKPITDSNKNIWFFWHKGFSHMHPYTQRSVRAWHRRFSKQGWVIRVLDRSPDSPLNIANFLDIRDPTLFPQAFVDGKIGGDYAPQHTSDLVRWPLLLKFGGVYADVGMMQIGDLDRLWNETVGNPASPYEVLSYSMLSGGNRGLTNYFLGANRNNPLFAHSHKLFLALWAADGGRADTEGMHASPLLKGVPMMSGAAMSFTENGKTYSPEETGRLLTDYIIQGQALSMVMGLVDEELGWNGPQYTQDHIFSIDYMEGSQLINAMTAWNGPRQLELMSLHLPKPGETETPDQKLAREIVQACAQKSFGFKLAHGLIIRVLGPTLGSQWRDNPGIDNVPGTYAHWLRHVTIYWNQKELPAEARFPPADPLKVGPLLSAC</sequence>
<name>A0AA39L4G4_SARSR</name>
<dbReference type="GO" id="GO:0016757">
    <property type="term" value="F:glycosyltransferase activity"/>
    <property type="evidence" value="ECO:0007669"/>
    <property type="project" value="InterPro"/>
</dbReference>
<dbReference type="InterPro" id="IPR029044">
    <property type="entry name" value="Nucleotide-diphossugar_trans"/>
</dbReference>
<accession>A0AA39L4G4</accession>
<dbReference type="SUPFAM" id="SSF53448">
    <property type="entry name" value="Nucleotide-diphospho-sugar transferases"/>
    <property type="match status" value="1"/>
</dbReference>
<gene>
    <name evidence="1" type="ORF">NLU13_9718</name>
</gene>
<reference evidence="1" key="1">
    <citation type="submission" date="2022-10" db="EMBL/GenBank/DDBJ databases">
        <title>Determination and structural analysis of whole genome sequence of Sarocladium strictum F4-1.</title>
        <authorList>
            <person name="Hu L."/>
            <person name="Jiang Y."/>
        </authorList>
    </citation>
    <scope>NUCLEOTIDE SEQUENCE</scope>
    <source>
        <strain evidence="1">F4-1</strain>
    </source>
</reference>
<dbReference type="InterPro" id="IPR008441">
    <property type="entry name" value="AfumC-like_glycosyl_Trfase"/>
</dbReference>
<dbReference type="Gene3D" id="3.90.550.20">
    <property type="match status" value="1"/>
</dbReference>
<dbReference type="Pfam" id="PF05704">
    <property type="entry name" value="Caps_synth"/>
    <property type="match status" value="1"/>
</dbReference>